<feature type="region of interest" description="Disordered" evidence="1">
    <location>
        <begin position="1"/>
        <end position="41"/>
    </location>
</feature>
<evidence type="ECO:0000313" key="2">
    <source>
        <dbReference type="EMBL" id="WXB11656.1"/>
    </source>
</evidence>
<evidence type="ECO:0000256" key="1">
    <source>
        <dbReference type="SAM" id="MobiDB-lite"/>
    </source>
</evidence>
<dbReference type="RefSeq" id="WP_394821276.1">
    <property type="nucleotide sequence ID" value="NZ_CP089984.1"/>
</dbReference>
<feature type="compositionally biased region" description="Low complexity" evidence="1">
    <location>
        <begin position="1"/>
        <end position="19"/>
    </location>
</feature>
<feature type="compositionally biased region" description="Basic residues" evidence="1">
    <location>
        <begin position="20"/>
        <end position="31"/>
    </location>
</feature>
<protein>
    <submittedName>
        <fullName evidence="2">ParB/RepB/Spo0J family partition protein</fullName>
    </submittedName>
</protein>
<dbReference type="Gene3D" id="3.90.1530.10">
    <property type="entry name" value="Conserved hypothetical protein from pyrococcus furiosus pfu- 392566-001, ParB domain"/>
    <property type="match status" value="1"/>
</dbReference>
<sequence length="338" mass="37351">MATKKSSAAAKKPAATAKRAPARRKTPRKQKAQSAGLEPLGCALDAGDPAVQELEAVIAREGGLVVGRYKDPLGGFPMVFAVVPIDTIEPTPFQRDLSDTHHKRLAEVIQKTGRFLDPVITITAPPEQGGFWTPNGRHRLEAMRRLGAKAITVLVVPTREVAWQILALNTEKAHNLKERSLEVIRIYRGLLDEDDARAESGFAFYLEDPALVTLGVCYERSPRFAGGAYYPVLRRVQQFSDEPIREAIDVHEHLATLTLEVESNVAAAIAKLREKGLVSPYLRSFVVARINPLRWIQGELPPAEKVLTTMRDRAAKFNTEKVRQEDLARVSGGVPDEE</sequence>
<keyword evidence="3" id="KW-1185">Reference proteome</keyword>
<accession>A0ABZ2LPG5</accession>
<name>A0ABZ2LPG5_9BACT</name>
<dbReference type="EMBL" id="CP089984">
    <property type="protein sequence ID" value="WXB11656.1"/>
    <property type="molecule type" value="Genomic_DNA"/>
</dbReference>
<organism evidence="2 3">
    <name type="scientific">Pendulispora albinea</name>
    <dbReference type="NCBI Taxonomy" id="2741071"/>
    <lineage>
        <taxon>Bacteria</taxon>
        <taxon>Pseudomonadati</taxon>
        <taxon>Myxococcota</taxon>
        <taxon>Myxococcia</taxon>
        <taxon>Myxococcales</taxon>
        <taxon>Sorangiineae</taxon>
        <taxon>Pendulisporaceae</taxon>
        <taxon>Pendulispora</taxon>
    </lineage>
</organism>
<proteinExistence type="predicted"/>
<evidence type="ECO:0000313" key="3">
    <source>
        <dbReference type="Proteomes" id="UP001370348"/>
    </source>
</evidence>
<gene>
    <name evidence="2" type="ORF">LZC94_27805</name>
</gene>
<dbReference type="InterPro" id="IPR036086">
    <property type="entry name" value="ParB/Sulfiredoxin_sf"/>
</dbReference>
<dbReference type="Proteomes" id="UP001370348">
    <property type="component" value="Chromosome"/>
</dbReference>
<reference evidence="2 3" key="1">
    <citation type="submission" date="2021-12" db="EMBL/GenBank/DDBJ databases">
        <title>Discovery of the Pendulisporaceae a myxobacterial family with distinct sporulation behavior and unique specialized metabolism.</title>
        <authorList>
            <person name="Garcia R."/>
            <person name="Popoff A."/>
            <person name="Bader C.D."/>
            <person name="Loehr J."/>
            <person name="Walesch S."/>
            <person name="Walt C."/>
            <person name="Boldt J."/>
            <person name="Bunk B."/>
            <person name="Haeckl F.J.F.P.J."/>
            <person name="Gunesch A.P."/>
            <person name="Birkelbach J."/>
            <person name="Nuebel U."/>
            <person name="Pietschmann T."/>
            <person name="Bach T."/>
            <person name="Mueller R."/>
        </authorList>
    </citation>
    <scope>NUCLEOTIDE SEQUENCE [LARGE SCALE GENOMIC DNA]</scope>
    <source>
        <strain evidence="2 3">MSr11954</strain>
    </source>
</reference>
<dbReference type="SUPFAM" id="SSF110849">
    <property type="entry name" value="ParB/Sulfiredoxin"/>
    <property type="match status" value="1"/>
</dbReference>